<evidence type="ECO:0000313" key="2">
    <source>
        <dbReference type="Proteomes" id="UP000735302"/>
    </source>
</evidence>
<protein>
    <submittedName>
        <fullName evidence="1">Uncharacterized protein</fullName>
    </submittedName>
</protein>
<organism evidence="1 2">
    <name type="scientific">Plakobranchus ocellatus</name>
    <dbReference type="NCBI Taxonomy" id="259542"/>
    <lineage>
        <taxon>Eukaryota</taxon>
        <taxon>Metazoa</taxon>
        <taxon>Spiralia</taxon>
        <taxon>Lophotrochozoa</taxon>
        <taxon>Mollusca</taxon>
        <taxon>Gastropoda</taxon>
        <taxon>Heterobranchia</taxon>
        <taxon>Euthyneura</taxon>
        <taxon>Panpulmonata</taxon>
        <taxon>Sacoglossa</taxon>
        <taxon>Placobranchoidea</taxon>
        <taxon>Plakobranchidae</taxon>
        <taxon>Plakobranchus</taxon>
    </lineage>
</organism>
<comment type="caution">
    <text evidence="1">The sequence shown here is derived from an EMBL/GenBank/DDBJ whole genome shotgun (WGS) entry which is preliminary data.</text>
</comment>
<reference evidence="1 2" key="1">
    <citation type="journal article" date="2021" name="Elife">
        <title>Chloroplast acquisition without the gene transfer in kleptoplastic sea slugs, Plakobranchus ocellatus.</title>
        <authorList>
            <person name="Maeda T."/>
            <person name="Takahashi S."/>
            <person name="Yoshida T."/>
            <person name="Shimamura S."/>
            <person name="Takaki Y."/>
            <person name="Nagai Y."/>
            <person name="Toyoda A."/>
            <person name="Suzuki Y."/>
            <person name="Arimoto A."/>
            <person name="Ishii H."/>
            <person name="Satoh N."/>
            <person name="Nishiyama T."/>
            <person name="Hasebe M."/>
            <person name="Maruyama T."/>
            <person name="Minagawa J."/>
            <person name="Obokata J."/>
            <person name="Shigenobu S."/>
        </authorList>
    </citation>
    <scope>NUCLEOTIDE SEQUENCE [LARGE SCALE GENOMIC DNA]</scope>
</reference>
<proteinExistence type="predicted"/>
<dbReference type="AlphaFoldDB" id="A0AAV4BDS9"/>
<gene>
    <name evidence="1" type="ORF">PoB_004508100</name>
</gene>
<keyword evidence="2" id="KW-1185">Reference proteome</keyword>
<dbReference type="Proteomes" id="UP000735302">
    <property type="component" value="Unassembled WGS sequence"/>
</dbReference>
<evidence type="ECO:0000313" key="1">
    <source>
        <dbReference type="EMBL" id="GFO18576.1"/>
    </source>
</evidence>
<dbReference type="EMBL" id="BLXT01004960">
    <property type="protein sequence ID" value="GFO18576.1"/>
    <property type="molecule type" value="Genomic_DNA"/>
</dbReference>
<accession>A0AAV4BDS9</accession>
<sequence>MSCSCRLSIVYCQTTADDLSGSPPADCFDWSTIKPSMAEYGRSDFSYRCPSSLYDCHSLESALLSTADVFLKPEFMASYHDDSFVGEICRFAS</sequence>
<name>A0AAV4BDS9_9GAST</name>